<reference evidence="2" key="1">
    <citation type="submission" date="2020-07" db="EMBL/GenBank/DDBJ databases">
        <title>The High-quality genome of the commercially important snow crab, Chionoecetes opilio.</title>
        <authorList>
            <person name="Jeong J.-H."/>
            <person name="Ryu S."/>
        </authorList>
    </citation>
    <scope>NUCLEOTIDE SEQUENCE</scope>
    <source>
        <strain evidence="2">MADBK_172401_WGS</strain>
        <tissue evidence="2">Digestive gland</tissue>
    </source>
</reference>
<evidence type="ECO:0000313" key="3">
    <source>
        <dbReference type="Proteomes" id="UP000770661"/>
    </source>
</evidence>
<evidence type="ECO:0000256" key="1">
    <source>
        <dbReference type="SAM" id="Phobius"/>
    </source>
</evidence>
<dbReference type="Proteomes" id="UP000770661">
    <property type="component" value="Unassembled WGS sequence"/>
</dbReference>
<keyword evidence="1" id="KW-0472">Membrane</keyword>
<protein>
    <submittedName>
        <fullName evidence="2">Uncharacterized protein</fullName>
    </submittedName>
</protein>
<evidence type="ECO:0000313" key="2">
    <source>
        <dbReference type="EMBL" id="KAG0723789.1"/>
    </source>
</evidence>
<comment type="caution">
    <text evidence="2">The sequence shown here is derived from an EMBL/GenBank/DDBJ whole genome shotgun (WGS) entry which is preliminary data.</text>
</comment>
<name>A0A8J4YIK9_CHIOP</name>
<keyword evidence="1" id="KW-1133">Transmembrane helix</keyword>
<gene>
    <name evidence="2" type="ORF">GWK47_041938</name>
</gene>
<keyword evidence="3" id="KW-1185">Reference proteome</keyword>
<organism evidence="2 3">
    <name type="scientific">Chionoecetes opilio</name>
    <name type="common">Atlantic snow crab</name>
    <name type="synonym">Cancer opilio</name>
    <dbReference type="NCBI Taxonomy" id="41210"/>
    <lineage>
        <taxon>Eukaryota</taxon>
        <taxon>Metazoa</taxon>
        <taxon>Ecdysozoa</taxon>
        <taxon>Arthropoda</taxon>
        <taxon>Crustacea</taxon>
        <taxon>Multicrustacea</taxon>
        <taxon>Malacostraca</taxon>
        <taxon>Eumalacostraca</taxon>
        <taxon>Eucarida</taxon>
        <taxon>Decapoda</taxon>
        <taxon>Pleocyemata</taxon>
        <taxon>Brachyura</taxon>
        <taxon>Eubrachyura</taxon>
        <taxon>Majoidea</taxon>
        <taxon>Majidae</taxon>
        <taxon>Chionoecetes</taxon>
    </lineage>
</organism>
<feature type="transmembrane region" description="Helical" evidence="1">
    <location>
        <begin position="111"/>
        <end position="130"/>
    </location>
</feature>
<accession>A0A8J4YIK9</accession>
<feature type="transmembrane region" description="Helical" evidence="1">
    <location>
        <begin position="136"/>
        <end position="157"/>
    </location>
</feature>
<dbReference type="EMBL" id="JACEEZ010007732">
    <property type="protein sequence ID" value="KAG0723789.1"/>
    <property type="molecule type" value="Genomic_DNA"/>
</dbReference>
<proteinExistence type="predicted"/>
<sequence>MGSRGQGVGMSFDTTAANTGHHSGACVLLERKLGRGMLYFCLPAPHSGGNYGSRLRNMRGPYFGPDIQVFRRFQRQWNLLNKKQFQQDGDSDENCPFIEEEREALLGFAMVWWRWSLGVVVVVVVGVVVVEVEVELLLVVVVVEEEIMVVVVMVVVVEPFCGDDSTTLGDMEQQANLIVQQTTLSAQREERMVALMGRLTEPGGAGAAA</sequence>
<dbReference type="AlphaFoldDB" id="A0A8J4YIK9"/>
<keyword evidence="1" id="KW-0812">Transmembrane</keyword>